<evidence type="ECO:0000313" key="2">
    <source>
        <dbReference type="Proteomes" id="UP001652660"/>
    </source>
</evidence>
<name>A0A6P6WRI0_COFAR</name>
<protein>
    <submittedName>
        <fullName evidence="3">Uncharacterized protein isoform X1</fullName>
    </submittedName>
</protein>
<organism evidence="2 3">
    <name type="scientific">Coffea arabica</name>
    <name type="common">Arabian coffee</name>
    <dbReference type="NCBI Taxonomy" id="13443"/>
    <lineage>
        <taxon>Eukaryota</taxon>
        <taxon>Viridiplantae</taxon>
        <taxon>Streptophyta</taxon>
        <taxon>Embryophyta</taxon>
        <taxon>Tracheophyta</taxon>
        <taxon>Spermatophyta</taxon>
        <taxon>Magnoliopsida</taxon>
        <taxon>eudicotyledons</taxon>
        <taxon>Gunneridae</taxon>
        <taxon>Pentapetalae</taxon>
        <taxon>asterids</taxon>
        <taxon>lamiids</taxon>
        <taxon>Gentianales</taxon>
        <taxon>Rubiaceae</taxon>
        <taxon>Ixoroideae</taxon>
        <taxon>Gardenieae complex</taxon>
        <taxon>Bertiereae - Coffeeae clade</taxon>
        <taxon>Coffeeae</taxon>
        <taxon>Coffea</taxon>
    </lineage>
</organism>
<dbReference type="PANTHER" id="PTHR31260">
    <property type="entry name" value="CYSTATIN/MONELLIN SUPERFAMILY PROTEIN"/>
    <property type="match status" value="1"/>
</dbReference>
<accession>A0A6P6WRI0</accession>
<feature type="compositionally biased region" description="Polar residues" evidence="1">
    <location>
        <begin position="1"/>
        <end position="12"/>
    </location>
</feature>
<gene>
    <name evidence="3" type="primary">LOC113735159</name>
</gene>
<dbReference type="InterPro" id="IPR006462">
    <property type="entry name" value="MS5"/>
</dbReference>
<dbReference type="PANTHER" id="PTHR31260:SF28">
    <property type="entry name" value="CYSTATIN DOMAIN PROTEIN"/>
    <property type="match status" value="1"/>
</dbReference>
<evidence type="ECO:0000313" key="3">
    <source>
        <dbReference type="RefSeq" id="XP_027117925.1"/>
    </source>
</evidence>
<evidence type="ECO:0000256" key="1">
    <source>
        <dbReference type="SAM" id="MobiDB-lite"/>
    </source>
</evidence>
<dbReference type="AlphaFoldDB" id="A0A6P6WRI0"/>
<dbReference type="GeneID" id="113735159"/>
<dbReference type="Proteomes" id="UP001652660">
    <property type="component" value="Chromosome 3c"/>
</dbReference>
<reference evidence="2" key="1">
    <citation type="journal article" date="2025" name="Foods">
        <title>Unveiling the Microbial Signatures of Arabica Coffee Cherries: Insights into Ripeness Specific Diversity, Functional Traits, and Implications for Quality and Safety.</title>
        <authorList>
            <consortium name="RefSeq"/>
            <person name="Tenea G.N."/>
            <person name="Cifuentes V."/>
            <person name="Reyes P."/>
            <person name="Cevallos-Vallejos M."/>
        </authorList>
    </citation>
    <scope>NUCLEOTIDE SEQUENCE [LARGE SCALE GENOMIC DNA]</scope>
</reference>
<reference evidence="3" key="2">
    <citation type="submission" date="2025-08" db="UniProtKB">
        <authorList>
            <consortium name="RefSeq"/>
        </authorList>
    </citation>
    <scope>IDENTIFICATION</scope>
    <source>
        <tissue evidence="3">Leaves</tissue>
    </source>
</reference>
<sequence length="211" mass="24002">MNPSSSVKSDTQPAPPPTDDFDDLYWRIKYGAGGEPSAKRQKQSESEEEDGLFREPPSTDDIMSSDSEEEESWLLGRTEEEAAKMWHKYSSQIKESGGFDVDEDAYPGGSFAMYVPCPEFREDEGCYDLVKKMAREAVKIFKDDRGKQYELVDVENVVWTLNRLYYITFKAKQLDAPADAKADDVVKTMQAVVFDCFSHFPVQSCRIKPTN</sequence>
<feature type="region of interest" description="Disordered" evidence="1">
    <location>
        <begin position="1"/>
        <end position="70"/>
    </location>
</feature>
<keyword evidence="2" id="KW-1185">Reference proteome</keyword>
<dbReference type="RefSeq" id="XP_027117925.1">
    <property type="nucleotide sequence ID" value="XM_027262124.2"/>
</dbReference>
<proteinExistence type="predicted"/>